<dbReference type="PROSITE" id="PS50013">
    <property type="entry name" value="CHROMO_2"/>
    <property type="match status" value="1"/>
</dbReference>
<evidence type="ECO:0000313" key="5">
    <source>
        <dbReference type="EMBL" id="KAL1503819.1"/>
    </source>
</evidence>
<accession>A0AB34IQT2</accession>
<evidence type="ECO:0000256" key="2">
    <source>
        <dbReference type="ARBA" id="ARBA00023242"/>
    </source>
</evidence>
<dbReference type="Pfam" id="PF00385">
    <property type="entry name" value="Chromo"/>
    <property type="match status" value="1"/>
</dbReference>
<evidence type="ECO:0000313" key="7">
    <source>
        <dbReference type="Proteomes" id="UP001515480"/>
    </source>
</evidence>
<dbReference type="PANTHER" id="PTHR22812">
    <property type="entry name" value="CHROMOBOX PROTEIN"/>
    <property type="match status" value="1"/>
</dbReference>
<evidence type="ECO:0000313" key="6">
    <source>
        <dbReference type="EMBL" id="KAL1527334.1"/>
    </source>
</evidence>
<keyword evidence="7" id="KW-1185">Reference proteome</keyword>
<dbReference type="Gene3D" id="2.40.50.40">
    <property type="match status" value="1"/>
</dbReference>
<dbReference type="CDD" id="cd00024">
    <property type="entry name" value="CD_CSD"/>
    <property type="match status" value="1"/>
</dbReference>
<dbReference type="EMBL" id="JBGBPQ010000021">
    <property type="protein sequence ID" value="KAL1503819.1"/>
    <property type="molecule type" value="Genomic_DNA"/>
</dbReference>
<dbReference type="InterPro" id="IPR023780">
    <property type="entry name" value="Chromo_domain"/>
</dbReference>
<dbReference type="SUPFAM" id="SSF54160">
    <property type="entry name" value="Chromo domain-like"/>
    <property type="match status" value="1"/>
</dbReference>
<dbReference type="SMART" id="SM00298">
    <property type="entry name" value="CHROMO"/>
    <property type="match status" value="1"/>
</dbReference>
<proteinExistence type="predicted"/>
<dbReference type="InterPro" id="IPR051219">
    <property type="entry name" value="Heterochromatin_chromo-domain"/>
</dbReference>
<gene>
    <name evidence="5" type="ORF">AB1Y20_012286</name>
    <name evidence="6" type="ORF">AB1Y20_016004</name>
</gene>
<comment type="caution">
    <text evidence="5">The sequence shown here is derived from an EMBL/GenBank/DDBJ whole genome shotgun (WGS) entry which is preliminary data.</text>
</comment>
<feature type="region of interest" description="Disordered" evidence="3">
    <location>
        <begin position="1"/>
        <end position="40"/>
    </location>
</feature>
<reference evidence="5 7" key="1">
    <citation type="journal article" date="2024" name="Science">
        <title>Giant polyketide synthase enzymes in the biosynthesis of giant marine polyether toxins.</title>
        <authorList>
            <person name="Fallon T.R."/>
            <person name="Shende V.V."/>
            <person name="Wierzbicki I.H."/>
            <person name="Pendleton A.L."/>
            <person name="Watervoot N.F."/>
            <person name="Auber R.P."/>
            <person name="Gonzalez D.J."/>
            <person name="Wisecaver J.H."/>
            <person name="Moore B.S."/>
        </authorList>
    </citation>
    <scope>NUCLEOTIDE SEQUENCE [LARGE SCALE GENOMIC DNA]</scope>
    <source>
        <strain evidence="5 7">12B1</strain>
    </source>
</reference>
<evidence type="ECO:0000256" key="1">
    <source>
        <dbReference type="ARBA" id="ARBA00004123"/>
    </source>
</evidence>
<sequence length="117" mass="13464">MPPKRGRPRQTPAAAPAAATAPAPAKRTRPFRTPQTPFEAAEEEPLYEVDYIKNVRYVKGVRQYEVVWEGYGPNDTSWEPMENLVGCAQQIREYERKREAEAMATKEEALRKKQERT</sequence>
<dbReference type="Proteomes" id="UP001515480">
    <property type="component" value="Unassembled WGS sequence"/>
</dbReference>
<feature type="domain" description="Chromo" evidence="4">
    <location>
        <begin position="47"/>
        <end position="106"/>
    </location>
</feature>
<dbReference type="EMBL" id="JBGBPQ010000003">
    <property type="protein sequence ID" value="KAL1527334.1"/>
    <property type="molecule type" value="Genomic_DNA"/>
</dbReference>
<feature type="compositionally biased region" description="Low complexity" evidence="3">
    <location>
        <begin position="9"/>
        <end position="25"/>
    </location>
</feature>
<dbReference type="GO" id="GO:0005634">
    <property type="term" value="C:nucleus"/>
    <property type="evidence" value="ECO:0007669"/>
    <property type="project" value="UniProtKB-SubCell"/>
</dbReference>
<evidence type="ECO:0000259" key="4">
    <source>
        <dbReference type="PROSITE" id="PS50013"/>
    </source>
</evidence>
<protein>
    <recommendedName>
        <fullName evidence="4">Chromo domain-containing protein</fullName>
    </recommendedName>
</protein>
<evidence type="ECO:0000256" key="3">
    <source>
        <dbReference type="SAM" id="MobiDB-lite"/>
    </source>
</evidence>
<organism evidence="5 7">
    <name type="scientific">Prymnesium parvum</name>
    <name type="common">Toxic golden alga</name>
    <dbReference type="NCBI Taxonomy" id="97485"/>
    <lineage>
        <taxon>Eukaryota</taxon>
        <taxon>Haptista</taxon>
        <taxon>Haptophyta</taxon>
        <taxon>Prymnesiophyceae</taxon>
        <taxon>Prymnesiales</taxon>
        <taxon>Prymnesiaceae</taxon>
        <taxon>Prymnesium</taxon>
    </lineage>
</organism>
<dbReference type="InterPro" id="IPR000953">
    <property type="entry name" value="Chromo/chromo_shadow_dom"/>
</dbReference>
<name>A0AB34IQT2_PRYPA</name>
<comment type="subcellular location">
    <subcellularLocation>
        <location evidence="1">Nucleus</location>
    </subcellularLocation>
</comment>
<dbReference type="AlphaFoldDB" id="A0AB34IQT2"/>
<keyword evidence="2" id="KW-0539">Nucleus</keyword>
<dbReference type="InterPro" id="IPR016197">
    <property type="entry name" value="Chromo-like_dom_sf"/>
</dbReference>